<feature type="compositionally biased region" description="Basic and acidic residues" evidence="1">
    <location>
        <begin position="433"/>
        <end position="442"/>
    </location>
</feature>
<feature type="compositionally biased region" description="Acidic residues" evidence="1">
    <location>
        <begin position="418"/>
        <end position="432"/>
    </location>
</feature>
<feature type="transmembrane region" description="Helical" evidence="2">
    <location>
        <begin position="160"/>
        <end position="179"/>
    </location>
</feature>
<gene>
    <name evidence="3" type="ORF">EDB81DRAFT_898894</name>
</gene>
<reference evidence="3" key="1">
    <citation type="journal article" date="2021" name="Nat. Commun.">
        <title>Genetic determinants of endophytism in the Arabidopsis root mycobiome.</title>
        <authorList>
            <person name="Mesny F."/>
            <person name="Miyauchi S."/>
            <person name="Thiergart T."/>
            <person name="Pickel B."/>
            <person name="Atanasova L."/>
            <person name="Karlsson M."/>
            <person name="Huettel B."/>
            <person name="Barry K.W."/>
            <person name="Haridas S."/>
            <person name="Chen C."/>
            <person name="Bauer D."/>
            <person name="Andreopoulos W."/>
            <person name="Pangilinan J."/>
            <person name="LaButti K."/>
            <person name="Riley R."/>
            <person name="Lipzen A."/>
            <person name="Clum A."/>
            <person name="Drula E."/>
            <person name="Henrissat B."/>
            <person name="Kohler A."/>
            <person name="Grigoriev I.V."/>
            <person name="Martin F.M."/>
            <person name="Hacquard S."/>
        </authorList>
    </citation>
    <scope>NUCLEOTIDE SEQUENCE</scope>
    <source>
        <strain evidence="3">MPI-CAGE-AT-0147</strain>
    </source>
</reference>
<organism evidence="3 4">
    <name type="scientific">Dactylonectria macrodidyma</name>
    <dbReference type="NCBI Taxonomy" id="307937"/>
    <lineage>
        <taxon>Eukaryota</taxon>
        <taxon>Fungi</taxon>
        <taxon>Dikarya</taxon>
        <taxon>Ascomycota</taxon>
        <taxon>Pezizomycotina</taxon>
        <taxon>Sordariomycetes</taxon>
        <taxon>Hypocreomycetidae</taxon>
        <taxon>Hypocreales</taxon>
        <taxon>Nectriaceae</taxon>
        <taxon>Dactylonectria</taxon>
    </lineage>
</organism>
<keyword evidence="2" id="KW-0812">Transmembrane</keyword>
<evidence type="ECO:0000256" key="1">
    <source>
        <dbReference type="SAM" id="MobiDB-lite"/>
    </source>
</evidence>
<dbReference type="OrthoDB" id="5392263at2759"/>
<evidence type="ECO:0000313" key="3">
    <source>
        <dbReference type="EMBL" id="KAH7141664.1"/>
    </source>
</evidence>
<sequence length="450" mass="50767">MTSFFALVLDTLLGIALVFGWAGPFIAGAMHEVFVDWAILKRINRVMNDRDDPTRRPTESEWFALAITLVGSFDVSATEEQNLNRSQNQVQQTFADKVKFKLQENRGAYLFLKQTCTQLAPFRVQVGIPLVFYVSAYTYSLIDAQVRLGDNDTAHSIAFSLWYCTIVLVAITSSMILSIGAPKVIEMVMADHSMTSNGYKMKWMCERRLELWRWSQERIRDPQRRMVTLDDRYSPIFDEYYSIWSCFSAILILIVPWALAFTVSYLTPEIGVSCRSATVLAYACSQVFLIALWSIHSSPMAREARGNASWKKSRQWTKYLALWAVTGLYYIVGIVALCVTLGGTIMQLTGVYRNCICKAGIFWGLPTTRDRSMALVKLSTDTQMDRDAASAWLALGGTGVAWLVILLARGLSMMTRMDEDEDDEGEEYTDAVDDSHSDRAADESDSESSY</sequence>
<keyword evidence="2" id="KW-0472">Membrane</keyword>
<feature type="region of interest" description="Disordered" evidence="1">
    <location>
        <begin position="418"/>
        <end position="450"/>
    </location>
</feature>
<feature type="transmembrane region" description="Helical" evidence="2">
    <location>
        <begin position="279"/>
        <end position="298"/>
    </location>
</feature>
<accession>A0A9P9EPY2</accession>
<dbReference type="Proteomes" id="UP000738349">
    <property type="component" value="Unassembled WGS sequence"/>
</dbReference>
<name>A0A9P9EPY2_9HYPO</name>
<proteinExistence type="predicted"/>
<evidence type="ECO:0000313" key="4">
    <source>
        <dbReference type="Proteomes" id="UP000738349"/>
    </source>
</evidence>
<feature type="transmembrane region" description="Helical" evidence="2">
    <location>
        <begin position="389"/>
        <end position="408"/>
    </location>
</feature>
<feature type="transmembrane region" description="Helical" evidence="2">
    <location>
        <begin position="319"/>
        <end position="342"/>
    </location>
</feature>
<dbReference type="AlphaFoldDB" id="A0A9P9EPY2"/>
<evidence type="ECO:0000256" key="2">
    <source>
        <dbReference type="SAM" id="Phobius"/>
    </source>
</evidence>
<feature type="transmembrane region" description="Helical" evidence="2">
    <location>
        <begin position="241"/>
        <end position="267"/>
    </location>
</feature>
<comment type="caution">
    <text evidence="3">The sequence shown here is derived from an EMBL/GenBank/DDBJ whole genome shotgun (WGS) entry which is preliminary data.</text>
</comment>
<keyword evidence="4" id="KW-1185">Reference proteome</keyword>
<feature type="transmembrane region" description="Helical" evidence="2">
    <location>
        <begin position="12"/>
        <end position="40"/>
    </location>
</feature>
<protein>
    <submittedName>
        <fullName evidence="3">Uncharacterized protein</fullName>
    </submittedName>
</protein>
<dbReference type="EMBL" id="JAGMUV010000010">
    <property type="protein sequence ID" value="KAH7141664.1"/>
    <property type="molecule type" value="Genomic_DNA"/>
</dbReference>
<keyword evidence="2" id="KW-1133">Transmembrane helix</keyword>
<feature type="transmembrane region" description="Helical" evidence="2">
    <location>
        <begin position="122"/>
        <end position="140"/>
    </location>
</feature>